<evidence type="ECO:0000256" key="17">
    <source>
        <dbReference type="ARBA" id="ARBA00023242"/>
    </source>
</evidence>
<feature type="domain" description="C2H2-type" evidence="20">
    <location>
        <begin position="409"/>
        <end position="438"/>
    </location>
</feature>
<sequence>MSSELLDINTFLPSHAAVLSGGGGPGASLPVANNPQWTPMLDFHGRSYNPMATLGHHHRHHHHHHHSFIKQEPSWAALELHEESYCGNFTVHFTGQVTGSNGCRYGQFGATSPVPPPPPPPLPPPPVAPAVAAAPQVVTQPRMFPAGGYLNSCLEAQPSVRPQVPTGYTAALAFDGPLGYGQNTAHQGAQFSPHFFKHEDPMEHHQMALAEQQYSVAPPPPLYGCHSSPDAVCAPTPAVHLKNPFASSCRVCWTLADPAFDGLPLPSEQDPAPRWSHSAPYNTDSTAGQFYYSTEYRFWPKTVKDPRRSAQGRSRVDKRPYMCNFVGCTKRYFKLSHLQMHLRKHTGERPYQCEHTDCGRRFSRSDQLKRHQRRHTGVKPFQCKTCQRKFARSDHLKTHTRTHTGEKPFCCRYPTCEKKFARSDELVRHHNMHQRNLTKMHYPM</sequence>
<dbReference type="FunFam" id="3.30.160.60:FF:000125">
    <property type="entry name" value="Putative zinc finger protein 143"/>
    <property type="match status" value="1"/>
</dbReference>
<dbReference type="Pfam" id="PF00096">
    <property type="entry name" value="zf-C2H2"/>
    <property type="match status" value="2"/>
</dbReference>
<keyword evidence="9" id="KW-0677">Repeat</keyword>
<dbReference type="SMART" id="SM00355">
    <property type="entry name" value="ZnF_C2H2"/>
    <property type="match status" value="4"/>
</dbReference>
<dbReference type="InterPro" id="IPR000976">
    <property type="entry name" value="Wilms_tumour_N"/>
</dbReference>
<evidence type="ECO:0000256" key="8">
    <source>
        <dbReference type="ARBA" id="ARBA00022723"/>
    </source>
</evidence>
<dbReference type="AlphaFoldDB" id="A0A8C4QZC7"/>
<keyword evidence="17" id="KW-0539">Nucleus</keyword>
<dbReference type="Ensembl" id="ENSEBUT00000023167.1">
    <property type="protein sequence ID" value="ENSEBUP00000022591.1"/>
    <property type="gene ID" value="ENSEBUG00000013909.1"/>
</dbReference>
<dbReference type="Proteomes" id="UP000694388">
    <property type="component" value="Unplaced"/>
</dbReference>
<evidence type="ECO:0000256" key="14">
    <source>
        <dbReference type="ARBA" id="ARBA00023015"/>
    </source>
</evidence>
<keyword evidence="12" id="KW-0832">Ubl conjugation</keyword>
<dbReference type="PANTHER" id="PTHR23235:SF49">
    <property type="entry name" value="WILMS TUMOR PROTEIN"/>
    <property type="match status" value="1"/>
</dbReference>
<dbReference type="GO" id="GO:0008270">
    <property type="term" value="F:zinc ion binding"/>
    <property type="evidence" value="ECO:0007669"/>
    <property type="project" value="UniProtKB-KW"/>
</dbReference>
<keyword evidence="22" id="KW-1185">Reference proteome</keyword>
<protein>
    <recommendedName>
        <fullName evidence="18">Wilms tumor protein homolog</fullName>
    </recommendedName>
</protein>
<dbReference type="FunFam" id="3.30.160.60:FF:000063">
    <property type="entry name" value="Wilms tumor 1-KTS isoform"/>
    <property type="match status" value="1"/>
</dbReference>
<dbReference type="GO" id="GO:0005730">
    <property type="term" value="C:nucleolus"/>
    <property type="evidence" value="ECO:0007669"/>
    <property type="project" value="UniProtKB-SubCell"/>
</dbReference>
<dbReference type="GO" id="GO:0000981">
    <property type="term" value="F:DNA-binding transcription factor activity, RNA polymerase II-specific"/>
    <property type="evidence" value="ECO:0007669"/>
    <property type="project" value="TreeGrafter"/>
</dbReference>
<evidence type="ECO:0000256" key="9">
    <source>
        <dbReference type="ARBA" id="ARBA00022737"/>
    </source>
</evidence>
<proteinExistence type="inferred from homology"/>
<dbReference type="GO" id="GO:0016607">
    <property type="term" value="C:nuclear speck"/>
    <property type="evidence" value="ECO:0007669"/>
    <property type="project" value="UniProtKB-SubCell"/>
</dbReference>
<dbReference type="InterPro" id="IPR013087">
    <property type="entry name" value="Znf_C2H2_type"/>
</dbReference>
<evidence type="ECO:0000256" key="6">
    <source>
        <dbReference type="ARBA" id="ARBA00022490"/>
    </source>
</evidence>
<evidence type="ECO:0000313" key="21">
    <source>
        <dbReference type="Ensembl" id="ENSEBUP00000022591.1"/>
    </source>
</evidence>
<keyword evidence="13" id="KW-0694">RNA-binding</keyword>
<evidence type="ECO:0000256" key="16">
    <source>
        <dbReference type="ARBA" id="ARBA00023163"/>
    </source>
</evidence>
<reference evidence="21" key="2">
    <citation type="submission" date="2025-09" db="UniProtKB">
        <authorList>
            <consortium name="Ensembl"/>
        </authorList>
    </citation>
    <scope>IDENTIFICATION</scope>
</reference>
<dbReference type="PROSITE" id="PS50157">
    <property type="entry name" value="ZINC_FINGER_C2H2_2"/>
    <property type="match status" value="4"/>
</dbReference>
<evidence type="ECO:0000256" key="3">
    <source>
        <dbReference type="ARBA" id="ARBA00004604"/>
    </source>
</evidence>
<evidence type="ECO:0000313" key="22">
    <source>
        <dbReference type="Proteomes" id="UP000694388"/>
    </source>
</evidence>
<dbReference type="GeneTree" id="ENSGT00940000156734"/>
<dbReference type="FunFam" id="3.30.160.60:FF:000460">
    <property type="entry name" value="Putative zinc finger protein 740"/>
    <property type="match status" value="1"/>
</dbReference>
<keyword evidence="16" id="KW-0804">Transcription</keyword>
<feature type="domain" description="C2H2-type" evidence="20">
    <location>
        <begin position="321"/>
        <end position="350"/>
    </location>
</feature>
<dbReference type="Pfam" id="PF02165">
    <property type="entry name" value="WT1"/>
    <property type="match status" value="1"/>
</dbReference>
<reference evidence="21" key="1">
    <citation type="submission" date="2025-08" db="UniProtKB">
        <authorList>
            <consortium name="Ensembl"/>
        </authorList>
    </citation>
    <scope>IDENTIFICATION</scope>
</reference>
<evidence type="ECO:0000256" key="19">
    <source>
        <dbReference type="PROSITE-ProRule" id="PRU00042"/>
    </source>
</evidence>
<keyword evidence="8" id="KW-0479">Metal-binding</keyword>
<evidence type="ECO:0000256" key="10">
    <source>
        <dbReference type="ARBA" id="ARBA00022771"/>
    </source>
</evidence>
<evidence type="ECO:0000256" key="13">
    <source>
        <dbReference type="ARBA" id="ARBA00022884"/>
    </source>
</evidence>
<dbReference type="SUPFAM" id="SSF57667">
    <property type="entry name" value="beta-beta-alpha zinc fingers"/>
    <property type="match status" value="2"/>
</dbReference>
<feature type="domain" description="C2H2-type" evidence="20">
    <location>
        <begin position="381"/>
        <end position="408"/>
    </location>
</feature>
<evidence type="ECO:0000256" key="4">
    <source>
        <dbReference type="ARBA" id="ARBA00004642"/>
    </source>
</evidence>
<dbReference type="PROSITE" id="PS00028">
    <property type="entry name" value="ZINC_FINGER_C2H2_1"/>
    <property type="match status" value="4"/>
</dbReference>
<name>A0A8C4QZC7_EPTBU</name>
<dbReference type="GO" id="GO:0005737">
    <property type="term" value="C:cytoplasm"/>
    <property type="evidence" value="ECO:0007669"/>
    <property type="project" value="UniProtKB-SubCell"/>
</dbReference>
<comment type="subcellular location">
    <subcellularLocation>
        <location evidence="2">Cytoplasm</location>
    </subcellularLocation>
    <subcellularLocation>
        <location evidence="1">Nucleus speckle</location>
    </subcellularLocation>
    <subcellularLocation>
        <location evidence="3">Nucleus</location>
        <location evidence="3">Nucleolus</location>
    </subcellularLocation>
    <subcellularLocation>
        <location evidence="4">Nucleus</location>
        <location evidence="4">Nucleoplasm</location>
    </subcellularLocation>
</comment>
<evidence type="ECO:0000256" key="7">
    <source>
        <dbReference type="ARBA" id="ARBA00022499"/>
    </source>
</evidence>
<dbReference type="Gene3D" id="3.30.160.60">
    <property type="entry name" value="Classic Zinc Finger"/>
    <property type="match status" value="4"/>
</dbReference>
<keyword evidence="11" id="KW-0862">Zinc</keyword>
<organism evidence="21 22">
    <name type="scientific">Eptatretus burgeri</name>
    <name type="common">Inshore hagfish</name>
    <dbReference type="NCBI Taxonomy" id="7764"/>
    <lineage>
        <taxon>Eukaryota</taxon>
        <taxon>Metazoa</taxon>
        <taxon>Chordata</taxon>
        <taxon>Craniata</taxon>
        <taxon>Vertebrata</taxon>
        <taxon>Cyclostomata</taxon>
        <taxon>Myxini</taxon>
        <taxon>Myxiniformes</taxon>
        <taxon>Myxinidae</taxon>
        <taxon>Eptatretinae</taxon>
        <taxon>Eptatretus</taxon>
    </lineage>
</organism>
<evidence type="ECO:0000256" key="1">
    <source>
        <dbReference type="ARBA" id="ARBA00004324"/>
    </source>
</evidence>
<evidence type="ECO:0000256" key="2">
    <source>
        <dbReference type="ARBA" id="ARBA00004496"/>
    </source>
</evidence>
<accession>A0A8C4QZC7</accession>
<evidence type="ECO:0000256" key="18">
    <source>
        <dbReference type="ARBA" id="ARBA00069242"/>
    </source>
</evidence>
<evidence type="ECO:0000256" key="12">
    <source>
        <dbReference type="ARBA" id="ARBA00022843"/>
    </source>
</evidence>
<dbReference type="GO" id="GO:0003723">
    <property type="term" value="F:RNA binding"/>
    <property type="evidence" value="ECO:0007669"/>
    <property type="project" value="UniProtKB-KW"/>
</dbReference>
<comment type="similarity">
    <text evidence="5">Belongs to the EGR C2H2-type zinc-finger protein family.</text>
</comment>
<feature type="domain" description="C2H2-type" evidence="20">
    <location>
        <begin position="351"/>
        <end position="380"/>
    </location>
</feature>
<evidence type="ECO:0000259" key="20">
    <source>
        <dbReference type="PROSITE" id="PS50157"/>
    </source>
</evidence>
<dbReference type="InterPro" id="IPR036236">
    <property type="entry name" value="Znf_C2H2_sf"/>
</dbReference>
<keyword evidence="10 19" id="KW-0863">Zinc-finger</keyword>
<keyword evidence="6" id="KW-0963">Cytoplasm</keyword>
<evidence type="ECO:0000256" key="15">
    <source>
        <dbReference type="ARBA" id="ARBA00023125"/>
    </source>
</evidence>
<evidence type="ECO:0000256" key="11">
    <source>
        <dbReference type="ARBA" id="ARBA00022833"/>
    </source>
</evidence>
<keyword evidence="15" id="KW-0238">DNA-binding</keyword>
<dbReference type="PANTHER" id="PTHR23235">
    <property type="entry name" value="KRUEPPEL-LIKE TRANSCRIPTION FACTOR"/>
    <property type="match status" value="1"/>
</dbReference>
<evidence type="ECO:0000256" key="5">
    <source>
        <dbReference type="ARBA" id="ARBA00005682"/>
    </source>
</evidence>
<keyword evidence="7" id="KW-1017">Isopeptide bond</keyword>
<keyword evidence="14" id="KW-0805">Transcription regulation</keyword>
<dbReference type="GO" id="GO:0000978">
    <property type="term" value="F:RNA polymerase II cis-regulatory region sequence-specific DNA binding"/>
    <property type="evidence" value="ECO:0007669"/>
    <property type="project" value="TreeGrafter"/>
</dbReference>